<dbReference type="InterPro" id="IPR027275">
    <property type="entry name" value="PRC-brl_dom"/>
</dbReference>
<dbReference type="SUPFAM" id="SSF50346">
    <property type="entry name" value="PRC-barrel domain"/>
    <property type="match status" value="1"/>
</dbReference>
<dbReference type="KEGG" id="hni:W911_14420"/>
<evidence type="ECO:0000259" key="2">
    <source>
        <dbReference type="Pfam" id="PF05239"/>
    </source>
</evidence>
<accession>V5SHK2</accession>
<dbReference type="RefSeq" id="WP_023788198.1">
    <property type="nucleotide sequence ID" value="NC_022997.1"/>
</dbReference>
<organism evidence="3 4">
    <name type="scientific">Hyphomicrobium nitrativorans NL23</name>
    <dbReference type="NCBI Taxonomy" id="1029756"/>
    <lineage>
        <taxon>Bacteria</taxon>
        <taxon>Pseudomonadati</taxon>
        <taxon>Pseudomonadota</taxon>
        <taxon>Alphaproteobacteria</taxon>
        <taxon>Hyphomicrobiales</taxon>
        <taxon>Hyphomicrobiaceae</taxon>
        <taxon>Hyphomicrobium</taxon>
    </lineage>
</organism>
<dbReference type="Pfam" id="PF05239">
    <property type="entry name" value="PRC"/>
    <property type="match status" value="1"/>
</dbReference>
<dbReference type="STRING" id="1029756.W911_14420"/>
<feature type="domain" description="PRC-barrel" evidence="2">
    <location>
        <begin position="53"/>
        <end position="123"/>
    </location>
</feature>
<dbReference type="InterPro" id="IPR011033">
    <property type="entry name" value="PRC_barrel-like_sf"/>
</dbReference>
<evidence type="ECO:0000256" key="1">
    <source>
        <dbReference type="SAM" id="SignalP"/>
    </source>
</evidence>
<feature type="signal peptide" evidence="1">
    <location>
        <begin position="1"/>
        <end position="25"/>
    </location>
</feature>
<gene>
    <name evidence="3" type="ORF">W911_14420</name>
</gene>
<dbReference type="PATRIC" id="fig|1029756.8.peg.3001"/>
<dbReference type="HOGENOM" id="CLU_091638_2_1_5"/>
<dbReference type="EMBL" id="CP006912">
    <property type="protein sequence ID" value="AHB50331.1"/>
    <property type="molecule type" value="Genomic_DNA"/>
</dbReference>
<dbReference type="AlphaFoldDB" id="V5SHK2"/>
<keyword evidence="1" id="KW-0732">Signal</keyword>
<evidence type="ECO:0000313" key="3">
    <source>
        <dbReference type="EMBL" id="AHB50331.1"/>
    </source>
</evidence>
<feature type="chain" id="PRO_5004740688" description="PRC-barrel domain-containing protein" evidence="1">
    <location>
        <begin position="26"/>
        <end position="150"/>
    </location>
</feature>
<dbReference type="PANTHER" id="PTHR36505">
    <property type="entry name" value="BLR1072 PROTEIN"/>
    <property type="match status" value="1"/>
</dbReference>
<protein>
    <recommendedName>
        <fullName evidence="2">PRC-barrel domain-containing protein</fullName>
    </recommendedName>
</protein>
<reference evidence="3 4" key="1">
    <citation type="journal article" date="2014" name="Genome Announc.">
        <title>Complete Genome Sequence of Hyphomicrobium nitrativorans Strain NL23, a Denitrifying Bacterium Isolated from Biofilm of a Methanol-Fed Denitrification System Treating Seawater at the Montreal Biodome.</title>
        <authorList>
            <person name="Martineau C."/>
            <person name="Villeneuve C."/>
            <person name="Mauffrey F."/>
            <person name="Villemur R."/>
        </authorList>
    </citation>
    <scope>NUCLEOTIDE SEQUENCE [LARGE SCALE GENOMIC DNA]</scope>
    <source>
        <strain evidence="3">NL23</strain>
    </source>
</reference>
<dbReference type="Gene3D" id="2.30.30.240">
    <property type="entry name" value="PRC-barrel domain"/>
    <property type="match status" value="1"/>
</dbReference>
<dbReference type="PANTHER" id="PTHR36505:SF1">
    <property type="entry name" value="BLR1072 PROTEIN"/>
    <property type="match status" value="1"/>
</dbReference>
<proteinExistence type="predicted"/>
<evidence type="ECO:0000313" key="4">
    <source>
        <dbReference type="Proteomes" id="UP000018542"/>
    </source>
</evidence>
<keyword evidence="4" id="KW-1185">Reference proteome</keyword>
<dbReference type="Proteomes" id="UP000018542">
    <property type="component" value="Chromosome"/>
</dbReference>
<sequence>MTLIKPLGLASLPLMATLAFSPVLAQVPPGPADAPPPEAQSAQPGTPVQGAWRASQLIGQTVTTALNQSVGIVNDIVIEPDGKVAAVLVGIGGFLGIGERSVPIALRHLVIAAGDGDRITVQTSLSREAIAQAATHDPLASPLPPDQRLP</sequence>
<name>V5SHK2_9HYPH</name>